<dbReference type="InterPro" id="IPR022192">
    <property type="entry name" value="SUV3_C"/>
</dbReference>
<keyword evidence="5" id="KW-0347">Helicase</keyword>
<dbReference type="InterPro" id="IPR044774">
    <property type="entry name" value="Suv3_DEXQc"/>
</dbReference>
<evidence type="ECO:0000256" key="8">
    <source>
        <dbReference type="ARBA" id="ARBA00023128"/>
    </source>
</evidence>
<keyword evidence="6" id="KW-0067">ATP-binding</keyword>
<dbReference type="GO" id="GO:0016787">
    <property type="term" value="F:hydrolase activity"/>
    <property type="evidence" value="ECO:0007669"/>
    <property type="project" value="UniProtKB-KW"/>
</dbReference>
<evidence type="ECO:0000313" key="13">
    <source>
        <dbReference type="Proteomes" id="UP000230002"/>
    </source>
</evidence>
<dbReference type="PANTHER" id="PTHR12131">
    <property type="entry name" value="ATP-DEPENDENT RNA AND DNA HELICASE"/>
    <property type="match status" value="1"/>
</dbReference>
<evidence type="ECO:0000256" key="9">
    <source>
        <dbReference type="ARBA" id="ARBA00047984"/>
    </source>
</evidence>
<dbReference type="Pfam" id="PF22527">
    <property type="entry name" value="DEXQc_Suv3"/>
    <property type="match status" value="2"/>
</dbReference>
<evidence type="ECO:0000256" key="10">
    <source>
        <dbReference type="SAM" id="MobiDB-lite"/>
    </source>
</evidence>
<dbReference type="InterPro" id="IPR055206">
    <property type="entry name" value="DEXQc_SUV3"/>
</dbReference>
<evidence type="ECO:0000256" key="3">
    <source>
        <dbReference type="ARBA" id="ARBA00022741"/>
    </source>
</evidence>
<keyword evidence="13" id="KW-1185">Reference proteome</keyword>
<evidence type="ECO:0000256" key="6">
    <source>
        <dbReference type="ARBA" id="ARBA00022840"/>
    </source>
</evidence>
<feature type="domain" description="Helicase C-terminal" evidence="11">
    <location>
        <begin position="395"/>
        <end position="561"/>
    </location>
</feature>
<dbReference type="PROSITE" id="PS51194">
    <property type="entry name" value="HELICASE_CTER"/>
    <property type="match status" value="1"/>
</dbReference>
<comment type="subcellular location">
    <subcellularLocation>
        <location evidence="1">Mitochondrion</location>
    </subcellularLocation>
</comment>
<keyword evidence="8" id="KW-0496">Mitochondrion</keyword>
<feature type="region of interest" description="Disordered" evidence="10">
    <location>
        <begin position="34"/>
        <end position="55"/>
    </location>
</feature>
<evidence type="ECO:0000256" key="7">
    <source>
        <dbReference type="ARBA" id="ARBA00022946"/>
    </source>
</evidence>
<dbReference type="Gene3D" id="1.20.58.1080">
    <property type="match status" value="1"/>
</dbReference>
<dbReference type="Pfam" id="PF12513">
    <property type="entry name" value="SUV3_C"/>
    <property type="match status" value="1"/>
</dbReference>
<evidence type="ECO:0000256" key="1">
    <source>
        <dbReference type="ARBA" id="ARBA00004173"/>
    </source>
</evidence>
<dbReference type="GO" id="GO:0005524">
    <property type="term" value="F:ATP binding"/>
    <property type="evidence" value="ECO:0007669"/>
    <property type="project" value="UniProtKB-KW"/>
</dbReference>
<dbReference type="InterPro" id="IPR050699">
    <property type="entry name" value="RNA-DNA_Helicase"/>
</dbReference>
<keyword evidence="3" id="KW-0547">Nucleotide-binding</keyword>
<dbReference type="GO" id="GO:0045025">
    <property type="term" value="C:mitochondrial degradosome"/>
    <property type="evidence" value="ECO:0007669"/>
    <property type="project" value="TreeGrafter"/>
</dbReference>
<dbReference type="InterPro" id="IPR001650">
    <property type="entry name" value="Helicase_C-like"/>
</dbReference>
<dbReference type="GO" id="GO:0003724">
    <property type="term" value="F:RNA helicase activity"/>
    <property type="evidence" value="ECO:0007669"/>
    <property type="project" value="UniProtKB-EC"/>
</dbReference>
<dbReference type="OrthoDB" id="6692397at2759"/>
<gene>
    <name evidence="12" type="ORF">GSI_15035</name>
</gene>
<dbReference type="CDD" id="cd18805">
    <property type="entry name" value="SF2_C_suv3"/>
    <property type="match status" value="1"/>
</dbReference>
<dbReference type="InterPro" id="IPR027417">
    <property type="entry name" value="P-loop_NTPase"/>
</dbReference>
<comment type="catalytic activity">
    <reaction evidence="9">
        <text>ATP + H2O = ADP + phosphate + H(+)</text>
        <dbReference type="Rhea" id="RHEA:13065"/>
        <dbReference type="ChEBI" id="CHEBI:15377"/>
        <dbReference type="ChEBI" id="CHEBI:15378"/>
        <dbReference type="ChEBI" id="CHEBI:30616"/>
        <dbReference type="ChEBI" id="CHEBI:43474"/>
        <dbReference type="ChEBI" id="CHEBI:456216"/>
        <dbReference type="EC" id="3.6.4.13"/>
    </reaction>
</comment>
<accession>A0A2G8RLE8</accession>
<dbReference type="SUPFAM" id="SSF52540">
    <property type="entry name" value="P-loop containing nucleoside triphosphate hydrolases"/>
    <property type="match status" value="1"/>
</dbReference>
<dbReference type="PANTHER" id="PTHR12131:SF1">
    <property type="entry name" value="ATP-DEPENDENT RNA HELICASE SUPV3L1, MITOCHONDRIAL-RELATED"/>
    <property type="match status" value="1"/>
</dbReference>
<evidence type="ECO:0000259" key="11">
    <source>
        <dbReference type="PROSITE" id="PS51194"/>
    </source>
</evidence>
<sequence length="790" mass="88722">MLRIPQLLRATCHHDLRTPTVNIQQTLLRTHKFKAKPRQKPVRLHSPSRRVVQEEETGFRLPADQVPDYFSRNVHTWVSQYSQRISDRLTRFGIPKDDLRPLLRLYAISMANGDVFRDLAYGNDQLARISRDMTSNSAQAMDRYFTRMLYEWTSLPEGQQALESAVSSDVVSHMQSLFRAADLSSAGWEYSSARGSPPRKFIMHVGPTNSGKTHNALRALAASKRGVYAGPLRLLAFEIFDRLNKGQIIPLGMEADPQAEPDANSGIDMGDGADKGKAVIVKDGNPRFARECNMVTGEEHKIVSPSAPLLSCTVEMTPLGTRWDVAVVDEIQLIADRQRGGAWTAAVLGLNAKEIHLCGEESAVPLIEAMVKQMGDSIEVHRYNRLTPLVVANESLNGDLSRVRKGDCVVTFSRTGLFGLKQNIEAAAKMRCALAYGRLPPEIRSEQAALFNDPDSDFKVLVGSDAVGMGLNLKIKRVIFETVSKFEGRALRPLSASQIKQIAGRAGRFGLHGSDTTGVVTTLRREDLDFVRQALGTSFEPLNAARLNMNYESYRKIHEVLPWGSSNMTIAEVYHYVSRMSPLFEFQSILELEQSFEFIDEFADCLTLRIRLLTSNSPCPWRDASAVDGARSMMEIFRDKLRVPIEDALHRAQLLNKLNAALVLMESSGGPVPEQKAIVRLLGELETVHKVIVLYLWFSYRHQVAFPEQEKGFHLKHLTELAMDWCLELLHQMRMKTKNPAPHARREVLDRRPMKKPDVRLAEASASLDRESIDAVLEGDDGHFIRHIVR</sequence>
<dbReference type="AlphaFoldDB" id="A0A2G8RLE8"/>
<dbReference type="Proteomes" id="UP000230002">
    <property type="component" value="Unassembled WGS sequence"/>
</dbReference>
<evidence type="ECO:0000313" key="12">
    <source>
        <dbReference type="EMBL" id="PIL22347.1"/>
    </source>
</evidence>
<feature type="compositionally biased region" description="Basic residues" evidence="10">
    <location>
        <begin position="34"/>
        <end position="48"/>
    </location>
</feature>
<dbReference type="Gene3D" id="3.40.50.300">
    <property type="entry name" value="P-loop containing nucleotide triphosphate hydrolases"/>
    <property type="match status" value="2"/>
</dbReference>
<keyword evidence="4" id="KW-0378">Hydrolase</keyword>
<name>A0A2G8RLE8_9APHY</name>
<evidence type="ECO:0000256" key="4">
    <source>
        <dbReference type="ARBA" id="ARBA00022801"/>
    </source>
</evidence>
<dbReference type="CDD" id="cd17913">
    <property type="entry name" value="DEXQc_Suv3"/>
    <property type="match status" value="1"/>
</dbReference>
<protein>
    <recommendedName>
        <fullName evidence="2">RNA helicase</fullName>
        <ecNumber evidence="2">3.6.4.13</ecNumber>
    </recommendedName>
</protein>
<comment type="caution">
    <text evidence="12">The sequence shown here is derived from an EMBL/GenBank/DDBJ whole genome shotgun (WGS) entry which is preliminary data.</text>
</comment>
<dbReference type="Gene3D" id="1.20.272.40">
    <property type="match status" value="1"/>
</dbReference>
<dbReference type="Pfam" id="PF00271">
    <property type="entry name" value="Helicase_C"/>
    <property type="match status" value="1"/>
</dbReference>
<organism evidence="12 13">
    <name type="scientific">Ganoderma sinense ZZ0214-1</name>
    <dbReference type="NCBI Taxonomy" id="1077348"/>
    <lineage>
        <taxon>Eukaryota</taxon>
        <taxon>Fungi</taxon>
        <taxon>Dikarya</taxon>
        <taxon>Basidiomycota</taxon>
        <taxon>Agaricomycotina</taxon>
        <taxon>Agaricomycetes</taxon>
        <taxon>Polyporales</taxon>
        <taxon>Polyporaceae</taxon>
        <taxon>Ganoderma</taxon>
    </lineage>
</organism>
<evidence type="ECO:0000256" key="2">
    <source>
        <dbReference type="ARBA" id="ARBA00012552"/>
    </source>
</evidence>
<keyword evidence="7" id="KW-0809">Transit peptide</keyword>
<dbReference type="EMBL" id="AYKW01000069">
    <property type="protein sequence ID" value="PIL22347.1"/>
    <property type="molecule type" value="Genomic_DNA"/>
</dbReference>
<proteinExistence type="predicted"/>
<dbReference type="STRING" id="1077348.A0A2G8RLE8"/>
<dbReference type="FunFam" id="3.40.50.300:FF:000957">
    <property type="entry name" value="ATP-dependent RNA helicase SUV3L, mitochondrial"/>
    <property type="match status" value="1"/>
</dbReference>
<dbReference type="GO" id="GO:0000965">
    <property type="term" value="P:mitochondrial RNA 3'-end processing"/>
    <property type="evidence" value="ECO:0007669"/>
    <property type="project" value="TreeGrafter"/>
</dbReference>
<dbReference type="EC" id="3.6.4.13" evidence="2"/>
<dbReference type="SMART" id="SM00490">
    <property type="entry name" value="HELICc"/>
    <property type="match status" value="1"/>
</dbReference>
<reference evidence="12 13" key="1">
    <citation type="journal article" date="2015" name="Sci. Rep.">
        <title>Chromosome-level genome map provides insights into diverse defense mechanisms in the medicinal fungus Ganoderma sinense.</title>
        <authorList>
            <person name="Zhu Y."/>
            <person name="Xu J."/>
            <person name="Sun C."/>
            <person name="Zhou S."/>
            <person name="Xu H."/>
            <person name="Nelson D.R."/>
            <person name="Qian J."/>
            <person name="Song J."/>
            <person name="Luo H."/>
            <person name="Xiang L."/>
            <person name="Li Y."/>
            <person name="Xu Z."/>
            <person name="Ji A."/>
            <person name="Wang L."/>
            <person name="Lu S."/>
            <person name="Hayward A."/>
            <person name="Sun W."/>
            <person name="Li X."/>
            <person name="Schwartz D.C."/>
            <person name="Wang Y."/>
            <person name="Chen S."/>
        </authorList>
    </citation>
    <scope>NUCLEOTIDE SEQUENCE [LARGE SCALE GENOMIC DNA]</scope>
    <source>
        <strain evidence="12 13">ZZ0214-1</strain>
    </source>
</reference>
<evidence type="ECO:0000256" key="5">
    <source>
        <dbReference type="ARBA" id="ARBA00022806"/>
    </source>
</evidence>